<reference evidence="3" key="1">
    <citation type="journal article" date="2019" name="Int. J. Syst. Evol. Microbiol.">
        <title>The Global Catalogue of Microorganisms (GCM) 10K type strain sequencing project: providing services to taxonomists for standard genome sequencing and annotation.</title>
        <authorList>
            <consortium name="The Broad Institute Genomics Platform"/>
            <consortium name="The Broad Institute Genome Sequencing Center for Infectious Disease"/>
            <person name="Wu L."/>
            <person name="Ma J."/>
        </authorList>
    </citation>
    <scope>NUCLEOTIDE SEQUENCE [LARGE SCALE GENOMIC DNA]</scope>
    <source>
        <strain evidence="3">JCM 18204</strain>
    </source>
</reference>
<feature type="domain" description="Radical SAM core" evidence="1">
    <location>
        <begin position="47"/>
        <end position="286"/>
    </location>
</feature>
<dbReference type="PANTHER" id="PTHR13932:SF5">
    <property type="entry name" value="RADICAL S-ADENOSYL METHIONINE DOMAIN-CONTAINING PROTEIN 1, MITOCHONDRIAL"/>
    <property type="match status" value="1"/>
</dbReference>
<keyword evidence="3" id="KW-1185">Reference proteome</keyword>
<dbReference type="SFLD" id="SFLDS00029">
    <property type="entry name" value="Radical_SAM"/>
    <property type="match status" value="1"/>
</dbReference>
<dbReference type="NCBIfam" id="NF006067">
    <property type="entry name" value="PRK08208.1"/>
    <property type="match status" value="1"/>
</dbReference>
<dbReference type="InterPro" id="IPR006638">
    <property type="entry name" value="Elp3/MiaA/NifB-like_rSAM"/>
</dbReference>
<dbReference type="Pfam" id="PF04055">
    <property type="entry name" value="Radical_SAM"/>
    <property type="match status" value="1"/>
</dbReference>
<proteinExistence type="predicted"/>
<dbReference type="PANTHER" id="PTHR13932">
    <property type="entry name" value="COPROPORPHYRINIGEN III OXIDASE"/>
    <property type="match status" value="1"/>
</dbReference>
<dbReference type="SFLD" id="SFLDG01065">
    <property type="entry name" value="anaerobic_coproporphyrinogen-I"/>
    <property type="match status" value="1"/>
</dbReference>
<gene>
    <name evidence="2" type="ORF">GCM10023307_17450</name>
</gene>
<dbReference type="SMART" id="SM00729">
    <property type="entry name" value="Elp3"/>
    <property type="match status" value="1"/>
</dbReference>
<accession>A0ABP9BC75</accession>
<sequence length="456" mass="50228">MNALPAQPSLESLLRMPPYQAYSYSYPHKTAYRALPGPRALRDVWAAEDRSALFLYLHIPFCSYRCGFCNLFTLARPSAEAVERYLGQLDTQLAVAIDALGEHRFARLALGGGTPSYLDTAQLSRLFDSLRRRDVDARAMPSGMEVSPETVDGDKMALCRDAGIDRISMGIQSFSDAEVRTLVRPQQRDEVERAIAAIRAQRFPTLNLDLIYGIQGQTVASFLASIDSALAFAPEELYLYPLYVRPLTGLGRIESRDGRPRFALQPEPLDARAEMYRAGRDRLLAAGYTQVSMRMFRAAHAPANDAGPAYCCQDDGMIGIGCGARSYTRALHYSSEYGVSRRSVAAILDHHLSLTAEDFARVDHGFALDGDEQRRRYAIQSLLVWPGLDLAAWRARFGTEALDDLPQLAALEPLGLASRTDALLALTASGMARADTLGPWLISPDVAARMAAYAPR</sequence>
<comment type="caution">
    <text evidence="2">The sequence shown here is derived from an EMBL/GenBank/DDBJ whole genome shotgun (WGS) entry which is preliminary data.</text>
</comment>
<organism evidence="2 3">
    <name type="scientific">Lysobacter hankyongensis</name>
    <dbReference type="NCBI Taxonomy" id="1176535"/>
    <lineage>
        <taxon>Bacteria</taxon>
        <taxon>Pseudomonadati</taxon>
        <taxon>Pseudomonadota</taxon>
        <taxon>Gammaproteobacteria</taxon>
        <taxon>Lysobacterales</taxon>
        <taxon>Lysobacteraceae</taxon>
        <taxon>Lysobacter</taxon>
    </lineage>
</organism>
<dbReference type="SUPFAM" id="SSF102114">
    <property type="entry name" value="Radical SAM enzymes"/>
    <property type="match status" value="1"/>
</dbReference>
<dbReference type="InterPro" id="IPR023404">
    <property type="entry name" value="rSAM_horseshoe"/>
</dbReference>
<dbReference type="CDD" id="cd01335">
    <property type="entry name" value="Radical_SAM"/>
    <property type="match status" value="1"/>
</dbReference>
<evidence type="ECO:0000259" key="1">
    <source>
        <dbReference type="PROSITE" id="PS51918"/>
    </source>
</evidence>
<dbReference type="InterPro" id="IPR058240">
    <property type="entry name" value="rSAM_sf"/>
</dbReference>
<dbReference type="EMBL" id="BAABJE010000007">
    <property type="protein sequence ID" value="GAA4792551.1"/>
    <property type="molecule type" value="Genomic_DNA"/>
</dbReference>
<protein>
    <submittedName>
        <fullName evidence="2">STM4012 family radical SAM protein</fullName>
    </submittedName>
</protein>
<dbReference type="Proteomes" id="UP001499959">
    <property type="component" value="Unassembled WGS sequence"/>
</dbReference>
<dbReference type="InterPro" id="IPR034505">
    <property type="entry name" value="Coproporphyrinogen-III_oxidase"/>
</dbReference>
<dbReference type="RefSeq" id="WP_345302933.1">
    <property type="nucleotide sequence ID" value="NZ_BAABJE010000007.1"/>
</dbReference>
<dbReference type="PROSITE" id="PS51918">
    <property type="entry name" value="RADICAL_SAM"/>
    <property type="match status" value="1"/>
</dbReference>
<dbReference type="InterPro" id="IPR007197">
    <property type="entry name" value="rSAM"/>
</dbReference>
<name>A0ABP9BC75_9GAMM</name>
<dbReference type="Gene3D" id="3.80.30.20">
    <property type="entry name" value="tm_1862 like domain"/>
    <property type="match status" value="1"/>
</dbReference>
<evidence type="ECO:0000313" key="2">
    <source>
        <dbReference type="EMBL" id="GAA4792551.1"/>
    </source>
</evidence>
<evidence type="ECO:0000313" key="3">
    <source>
        <dbReference type="Proteomes" id="UP001499959"/>
    </source>
</evidence>